<organism evidence="8 9">
    <name type="scientific">Neosynechococcus sphagnicola sy1</name>
    <dbReference type="NCBI Taxonomy" id="1497020"/>
    <lineage>
        <taxon>Bacteria</taxon>
        <taxon>Bacillati</taxon>
        <taxon>Cyanobacteriota</taxon>
        <taxon>Cyanophyceae</taxon>
        <taxon>Neosynechococcales</taxon>
        <taxon>Neosynechococcaceae</taxon>
        <taxon>Neosynechococcus</taxon>
    </lineage>
</organism>
<dbReference type="GO" id="GO:0030979">
    <property type="term" value="P:alpha-glucan biosynthetic process"/>
    <property type="evidence" value="ECO:0007669"/>
    <property type="project" value="InterPro"/>
</dbReference>
<dbReference type="InterPro" id="IPR037090">
    <property type="entry name" value="57_glycoside_trans_central"/>
</dbReference>
<name>A0A098TJJ0_9CYAN</name>
<dbReference type="Gene3D" id="3.20.110.10">
    <property type="entry name" value="Glycoside hydrolase 38, N terminal domain"/>
    <property type="match status" value="1"/>
</dbReference>
<keyword evidence="2 5" id="KW-0119">Carbohydrate metabolism</keyword>
<feature type="active site" description="Nucleophile" evidence="3">
    <location>
        <position position="189"/>
    </location>
</feature>
<dbReference type="InterPro" id="IPR028995">
    <property type="entry name" value="Glyco_hydro_57/38_cen_sf"/>
</dbReference>
<dbReference type="InterPro" id="IPR027291">
    <property type="entry name" value="Glyco_hydro_38_N_sf"/>
</dbReference>
<evidence type="ECO:0000256" key="5">
    <source>
        <dbReference type="RuleBase" id="RU361196"/>
    </source>
</evidence>
<dbReference type="Pfam" id="PF03065">
    <property type="entry name" value="Glyco_hydro_57"/>
    <property type="match status" value="1"/>
</dbReference>
<feature type="binding site" evidence="4">
    <location>
        <position position="407"/>
    </location>
    <ligand>
        <name>substrate</name>
    </ligand>
</feature>
<dbReference type="Pfam" id="PF09210">
    <property type="entry name" value="BE_C"/>
    <property type="match status" value="1"/>
</dbReference>
<dbReference type="RefSeq" id="WP_036533907.1">
    <property type="nucleotide sequence ID" value="NZ_JJML01000027.1"/>
</dbReference>
<evidence type="ECO:0000256" key="3">
    <source>
        <dbReference type="PIRSR" id="PIRSR640042-1"/>
    </source>
</evidence>
<comment type="similarity">
    <text evidence="1 5">Belongs to the glycosyl hydrolase 57 family.</text>
</comment>
<evidence type="ECO:0000256" key="2">
    <source>
        <dbReference type="ARBA" id="ARBA00023277"/>
    </source>
</evidence>
<evidence type="ECO:0000259" key="6">
    <source>
        <dbReference type="Pfam" id="PF03065"/>
    </source>
</evidence>
<reference evidence="8 9" key="1">
    <citation type="journal article" date="2014" name="Mol. Ecol.">
        <title>Evolution of Synechococcus.</title>
        <authorList>
            <person name="Dvorak P."/>
            <person name="Casamatta D."/>
            <person name="Hasler P."/>
            <person name="Poulickova A."/>
            <person name="Ondrej V."/>
            <person name="Sanges R."/>
        </authorList>
    </citation>
    <scope>NUCLEOTIDE SEQUENCE [LARGE SCALE GENOMIC DNA]</scope>
    <source>
        <strain evidence="8 9">CAUP A 1101</strain>
    </source>
</reference>
<dbReference type="CDD" id="cd10792">
    <property type="entry name" value="GH57N_AmyC_like"/>
    <property type="match status" value="1"/>
</dbReference>
<dbReference type="Proteomes" id="UP000030170">
    <property type="component" value="Unassembled WGS sequence"/>
</dbReference>
<evidence type="ECO:0000313" key="8">
    <source>
        <dbReference type="EMBL" id="KGF72389.1"/>
    </source>
</evidence>
<dbReference type="GO" id="GO:0016787">
    <property type="term" value="F:hydrolase activity"/>
    <property type="evidence" value="ECO:0007669"/>
    <property type="project" value="UniProtKB-KW"/>
</dbReference>
<feature type="domain" description="Glycoside hydrolase family 57 N-terminal" evidence="6">
    <location>
        <begin position="7"/>
        <end position="398"/>
    </location>
</feature>
<dbReference type="Gene3D" id="1.20.1430.10">
    <property type="entry name" value="Families 57/38 glycoside transferase, middle domain"/>
    <property type="match status" value="1"/>
</dbReference>
<dbReference type="InterPro" id="IPR015293">
    <property type="entry name" value="BE_C"/>
</dbReference>
<comment type="caution">
    <text evidence="8">The sequence shown here is derived from an EMBL/GenBank/DDBJ whole genome shotgun (WGS) entry which is preliminary data.</text>
</comment>
<feature type="binding site" evidence="4">
    <location>
        <position position="466"/>
    </location>
    <ligand>
        <name>substrate</name>
    </ligand>
</feature>
<dbReference type="InterPro" id="IPR004300">
    <property type="entry name" value="Glyco_hydro_57_N"/>
</dbReference>
<dbReference type="AlphaFoldDB" id="A0A098TJJ0"/>
<feature type="domain" description="1,4-alpha-glucan branching enzyme C-terminal" evidence="7">
    <location>
        <begin position="427"/>
        <end position="526"/>
    </location>
</feature>
<evidence type="ECO:0000256" key="1">
    <source>
        <dbReference type="ARBA" id="ARBA00006821"/>
    </source>
</evidence>
<protein>
    <submittedName>
        <fullName evidence="8">Glycoside hydrolase</fullName>
    </submittedName>
</protein>
<evidence type="ECO:0000313" key="9">
    <source>
        <dbReference type="Proteomes" id="UP000030170"/>
    </source>
</evidence>
<dbReference type="PANTHER" id="PTHR41695:SF1">
    <property type="entry name" value="1,4-ALPHA-GLUCAN BRANCHING ENZYME TK1436"/>
    <property type="match status" value="1"/>
</dbReference>
<feature type="binding site" evidence="4">
    <location>
        <position position="241"/>
    </location>
    <ligand>
        <name>substrate</name>
    </ligand>
</feature>
<dbReference type="OrthoDB" id="9803279at2"/>
<keyword evidence="9" id="KW-1185">Reference proteome</keyword>
<dbReference type="PANTHER" id="PTHR41695">
    <property type="entry name" value="1,4-ALPHA-GLUCAN BRANCHING ENZYME RV3031-RELATED"/>
    <property type="match status" value="1"/>
</dbReference>
<proteinExistence type="inferred from homology"/>
<gene>
    <name evidence="8" type="ORF">DO97_09020</name>
</gene>
<dbReference type="EMBL" id="JJML01000027">
    <property type="protein sequence ID" value="KGF72389.1"/>
    <property type="molecule type" value="Genomic_DNA"/>
</dbReference>
<dbReference type="GO" id="GO:0003844">
    <property type="term" value="F:1,4-alpha-glucan branching enzyme activity"/>
    <property type="evidence" value="ECO:0007669"/>
    <property type="project" value="InterPro"/>
</dbReference>
<accession>A0A098TJJ0</accession>
<dbReference type="InterPro" id="IPR011330">
    <property type="entry name" value="Glyco_hydro/deAcase_b/a-brl"/>
</dbReference>
<dbReference type="SUPFAM" id="SSF88713">
    <property type="entry name" value="Glycoside hydrolase/deacetylase"/>
    <property type="match status" value="1"/>
</dbReference>
<dbReference type="InterPro" id="IPR040042">
    <property type="entry name" value="Branching_enz_MT3115-like"/>
</dbReference>
<sequence length="529" mass="62044">MSIGYLALVLHAHLPFVRHPESDYVLEEEWLFEAITETYIPILQAFEGLQRDGIDFKITMSMTPPLVSMLRDPLLQDRYDAHLTLLEELVEKEVEHNRMNGHLRYLAEHYVAEFSRVRQTWESYDCDLVTAFKQFQDSNNLEIITCGATHGYLPLMKMYPQAVWAQIQVACEHYEQNFGRPPRGIWLPECAYYEGLERMLADAGLRYFLTDGHGILYARPRPRFGTYAPIFTETGVAAFGRDHESSQQVWSSEVGYPGAAEYREFYKDLGWEADYEYIKPYIMPNGQRKNTGIKYHKITGRGLGLGDKALYDPYWAREKAAEHAGNFMYNRERQVGHLYGIMQRPPIIISPYDAELFGHWWYEGPWFLDYLFRKTWHDQSTYQMIHLADYLQLHPTQQVCCPSQSSWGYKGFHEYWLNDTNAWIYPHLHKAAERMIEIAHLEPADELAWHALNQAARELLLAQSSDWAFIMRTGTMVPYAVRRTQSHLKRFNKLYEDLKAGKIDAGWLSKVEEIDNIFPEINYRVYRPL</sequence>
<feature type="active site" description="Proton donor" evidence="3">
    <location>
        <position position="353"/>
    </location>
</feature>
<dbReference type="GO" id="GO:0005576">
    <property type="term" value="C:extracellular region"/>
    <property type="evidence" value="ECO:0007669"/>
    <property type="project" value="TreeGrafter"/>
</dbReference>
<evidence type="ECO:0000256" key="4">
    <source>
        <dbReference type="PIRSR" id="PIRSR640042-2"/>
    </source>
</evidence>
<keyword evidence="8" id="KW-0378">Hydrolase</keyword>
<dbReference type="SUPFAM" id="SSF88688">
    <property type="entry name" value="Families 57/38 glycoside transferase middle domain"/>
    <property type="match status" value="1"/>
</dbReference>
<dbReference type="STRING" id="1497020.DO97_09020"/>
<feature type="binding site" evidence="4">
    <location>
        <position position="258"/>
    </location>
    <ligand>
        <name>substrate</name>
    </ligand>
</feature>
<evidence type="ECO:0000259" key="7">
    <source>
        <dbReference type="Pfam" id="PF09210"/>
    </source>
</evidence>